<protein>
    <submittedName>
        <fullName evidence="2">Uncharacterized protein</fullName>
    </submittedName>
</protein>
<reference evidence="2 3" key="1">
    <citation type="submission" date="2016-10" db="EMBL/GenBank/DDBJ databases">
        <authorList>
            <person name="de Groot N.N."/>
        </authorList>
    </citation>
    <scope>NUCLEOTIDE SEQUENCE [LARGE SCALE GENOMIC DNA]</scope>
    <source>
        <strain evidence="2 3">IPL20</strain>
    </source>
</reference>
<gene>
    <name evidence="2" type="ORF">SAMN05216456_3053</name>
</gene>
<feature type="transmembrane region" description="Helical" evidence="1">
    <location>
        <begin position="68"/>
        <end position="85"/>
    </location>
</feature>
<dbReference type="Proteomes" id="UP000199074">
    <property type="component" value="Unassembled WGS sequence"/>
</dbReference>
<dbReference type="RefSeq" id="WP_175528628.1">
    <property type="nucleotide sequence ID" value="NZ_FPCK01000003.1"/>
</dbReference>
<dbReference type="STRING" id="429728.SAMN05216456_3053"/>
<sequence length="118" mass="12749">MTLYALYRSVDDPTALPVAVSERFSWFAALLPPVHALVHRLWAHLSFFLLALVAIVLAAPFIGADAGTGLYAVLAIACGFAAPGARRRSLQRSGFVPLGHRFARDIDTARIAGFEVRS</sequence>
<organism evidence="2 3">
    <name type="scientific">Devosia crocina</name>
    <dbReference type="NCBI Taxonomy" id="429728"/>
    <lineage>
        <taxon>Bacteria</taxon>
        <taxon>Pseudomonadati</taxon>
        <taxon>Pseudomonadota</taxon>
        <taxon>Alphaproteobacteria</taxon>
        <taxon>Hyphomicrobiales</taxon>
        <taxon>Devosiaceae</taxon>
        <taxon>Devosia</taxon>
    </lineage>
</organism>
<evidence type="ECO:0000313" key="3">
    <source>
        <dbReference type="Proteomes" id="UP000199074"/>
    </source>
</evidence>
<proteinExistence type="predicted"/>
<dbReference type="AlphaFoldDB" id="A0A1I7NSP7"/>
<evidence type="ECO:0000313" key="2">
    <source>
        <dbReference type="EMBL" id="SFV37694.1"/>
    </source>
</evidence>
<dbReference type="EMBL" id="FPCK01000003">
    <property type="protein sequence ID" value="SFV37694.1"/>
    <property type="molecule type" value="Genomic_DNA"/>
</dbReference>
<keyword evidence="1" id="KW-0472">Membrane</keyword>
<name>A0A1I7NSP7_9HYPH</name>
<keyword evidence="3" id="KW-1185">Reference proteome</keyword>
<dbReference type="InterPro" id="IPR024399">
    <property type="entry name" value="DUF2628"/>
</dbReference>
<accession>A0A1I7NSP7</accession>
<feature type="transmembrane region" description="Helical" evidence="1">
    <location>
        <begin position="41"/>
        <end position="62"/>
    </location>
</feature>
<dbReference type="Pfam" id="PF10947">
    <property type="entry name" value="DUF2628"/>
    <property type="match status" value="1"/>
</dbReference>
<evidence type="ECO:0000256" key="1">
    <source>
        <dbReference type="SAM" id="Phobius"/>
    </source>
</evidence>
<keyword evidence="1" id="KW-1133">Transmembrane helix</keyword>
<keyword evidence="1" id="KW-0812">Transmembrane</keyword>